<keyword evidence="6" id="KW-0653">Protein transport</keyword>
<dbReference type="PROSITE" id="PS50190">
    <property type="entry name" value="SEC7"/>
    <property type="match status" value="1"/>
</dbReference>
<feature type="region of interest" description="Disordered" evidence="8">
    <location>
        <begin position="148"/>
        <end position="168"/>
    </location>
</feature>
<dbReference type="FunFam" id="1.10.1000.11:FF:000002">
    <property type="entry name" value="Cytohesin 1"/>
    <property type="match status" value="1"/>
</dbReference>
<dbReference type="SMART" id="SM00222">
    <property type="entry name" value="Sec7"/>
    <property type="match status" value="1"/>
</dbReference>
<dbReference type="Pfam" id="PF09324">
    <property type="entry name" value="Sec7-like_HDS"/>
    <property type="match status" value="1"/>
</dbReference>
<name>A0A5D2CFI5_GOSDA</name>
<evidence type="ECO:0000256" key="4">
    <source>
        <dbReference type="ARBA" id="ARBA00022490"/>
    </source>
</evidence>
<gene>
    <name evidence="10" type="ORF">ES288_D05G041000v1</name>
</gene>
<dbReference type="InterPro" id="IPR011989">
    <property type="entry name" value="ARM-like"/>
</dbReference>
<keyword evidence="11" id="KW-1185">Reference proteome</keyword>
<feature type="domain" description="SEC7" evidence="9">
    <location>
        <begin position="454"/>
        <end position="641"/>
    </location>
</feature>
<dbReference type="PANTHER" id="PTHR10663:SF312">
    <property type="entry name" value="BREFELDIN A-INHIBITED GUANINE NUCLEOTIDE-EXCHANGE PROTEIN 5"/>
    <property type="match status" value="1"/>
</dbReference>
<keyword evidence="7" id="KW-0472">Membrane</keyword>
<evidence type="ECO:0000259" key="9">
    <source>
        <dbReference type="PROSITE" id="PS50190"/>
    </source>
</evidence>
<dbReference type="GO" id="GO:0005802">
    <property type="term" value="C:trans-Golgi network"/>
    <property type="evidence" value="ECO:0007669"/>
    <property type="project" value="TreeGrafter"/>
</dbReference>
<dbReference type="SUPFAM" id="SSF48371">
    <property type="entry name" value="ARM repeat"/>
    <property type="match status" value="2"/>
</dbReference>
<dbReference type="CDD" id="cd00171">
    <property type="entry name" value="Sec7"/>
    <property type="match status" value="1"/>
</dbReference>
<evidence type="ECO:0000256" key="6">
    <source>
        <dbReference type="ARBA" id="ARBA00022927"/>
    </source>
</evidence>
<dbReference type="InterPro" id="IPR015403">
    <property type="entry name" value="Mon2/Sec7/BIG1-like_HDS"/>
</dbReference>
<dbReference type="Gene3D" id="1.10.1000.11">
    <property type="entry name" value="Arf Nucleotide-binding Site Opener,domain 2"/>
    <property type="match status" value="1"/>
</dbReference>
<dbReference type="InterPro" id="IPR023394">
    <property type="entry name" value="Sec7_C_sf"/>
</dbReference>
<dbReference type="Pfam" id="PF20252">
    <property type="entry name" value="BIG2_C"/>
    <property type="match status" value="1"/>
</dbReference>
<feature type="compositionally biased region" description="Polar residues" evidence="8">
    <location>
        <begin position="1514"/>
        <end position="1536"/>
    </location>
</feature>
<evidence type="ECO:0000313" key="10">
    <source>
        <dbReference type="EMBL" id="TYG66963.1"/>
    </source>
</evidence>
<evidence type="ECO:0000256" key="8">
    <source>
        <dbReference type="SAM" id="MobiDB-lite"/>
    </source>
</evidence>
<keyword evidence="5" id="KW-0344">Guanine-nucleotide releasing factor</keyword>
<dbReference type="Gene3D" id="1.10.220.20">
    <property type="match status" value="1"/>
</dbReference>
<accession>A0A5D2CFI5</accession>
<feature type="compositionally biased region" description="Acidic residues" evidence="8">
    <location>
        <begin position="1404"/>
        <end position="1414"/>
    </location>
</feature>
<dbReference type="Proteomes" id="UP000323506">
    <property type="component" value="Chromosome D05"/>
</dbReference>
<comment type="subcellular location">
    <subcellularLocation>
        <location evidence="2">Cytoplasm</location>
        <location evidence="2">Cytosol</location>
    </subcellularLocation>
    <subcellularLocation>
        <location evidence="1">Membrane</location>
        <topology evidence="1">Peripheral membrane protein</topology>
        <orientation evidence="1">Cytoplasmic side</orientation>
    </subcellularLocation>
</comment>
<evidence type="ECO:0000256" key="1">
    <source>
        <dbReference type="ARBA" id="ARBA00004287"/>
    </source>
</evidence>
<feature type="region of interest" description="Disordered" evidence="8">
    <location>
        <begin position="1514"/>
        <end position="1540"/>
    </location>
</feature>
<evidence type="ECO:0000256" key="5">
    <source>
        <dbReference type="ARBA" id="ARBA00022658"/>
    </source>
</evidence>
<dbReference type="GO" id="GO:0015031">
    <property type="term" value="P:protein transport"/>
    <property type="evidence" value="ECO:0007669"/>
    <property type="project" value="UniProtKB-KW"/>
</dbReference>
<dbReference type="GO" id="GO:0005085">
    <property type="term" value="F:guanyl-nucleotide exchange factor activity"/>
    <property type="evidence" value="ECO:0007669"/>
    <property type="project" value="UniProtKB-KW"/>
</dbReference>
<dbReference type="FunFam" id="1.10.220.20:FF:000002">
    <property type="entry name" value="Brefeldin A-inhibited guanine nucleotide-exchange protein 1"/>
    <property type="match status" value="1"/>
</dbReference>
<dbReference type="Gene3D" id="1.25.10.10">
    <property type="entry name" value="Leucine-rich Repeat Variant"/>
    <property type="match status" value="1"/>
</dbReference>
<dbReference type="GO" id="GO:0032012">
    <property type="term" value="P:regulation of ARF protein signal transduction"/>
    <property type="evidence" value="ECO:0007669"/>
    <property type="project" value="InterPro"/>
</dbReference>
<reference evidence="10 11" key="1">
    <citation type="submission" date="2019-06" db="EMBL/GenBank/DDBJ databases">
        <title>WGS assembly of Gossypium darwinii.</title>
        <authorList>
            <person name="Chen Z.J."/>
            <person name="Sreedasyam A."/>
            <person name="Ando A."/>
            <person name="Song Q."/>
            <person name="De L."/>
            <person name="Hulse-Kemp A."/>
            <person name="Ding M."/>
            <person name="Ye W."/>
            <person name="Kirkbride R."/>
            <person name="Jenkins J."/>
            <person name="Plott C."/>
            <person name="Lovell J."/>
            <person name="Lin Y.-M."/>
            <person name="Vaughn R."/>
            <person name="Liu B."/>
            <person name="Li W."/>
            <person name="Simpson S."/>
            <person name="Scheffler B."/>
            <person name="Saski C."/>
            <person name="Grover C."/>
            <person name="Hu G."/>
            <person name="Conover J."/>
            <person name="Carlson J."/>
            <person name="Shu S."/>
            <person name="Boston L."/>
            <person name="Williams M."/>
            <person name="Peterson D."/>
            <person name="Mcgee K."/>
            <person name="Jones D."/>
            <person name="Wendel J."/>
            <person name="Stelly D."/>
            <person name="Grimwood J."/>
            <person name="Schmutz J."/>
        </authorList>
    </citation>
    <scope>NUCLEOTIDE SEQUENCE [LARGE SCALE GENOMIC DNA]</scope>
    <source>
        <strain evidence="10">1808015.09</strain>
    </source>
</reference>
<feature type="region of interest" description="Disordered" evidence="8">
    <location>
        <begin position="1306"/>
        <end position="1364"/>
    </location>
</feature>
<dbReference type="InterPro" id="IPR032629">
    <property type="entry name" value="DCB_dom"/>
</dbReference>
<evidence type="ECO:0000256" key="7">
    <source>
        <dbReference type="ARBA" id="ARBA00023136"/>
    </source>
</evidence>
<dbReference type="GO" id="GO:0016020">
    <property type="term" value="C:membrane"/>
    <property type="evidence" value="ECO:0007669"/>
    <property type="project" value="UniProtKB-SubCell"/>
</dbReference>
<dbReference type="InterPro" id="IPR046455">
    <property type="entry name" value="Sec7/BIG1-like_C"/>
</dbReference>
<dbReference type="Pfam" id="PF01369">
    <property type="entry name" value="Sec7"/>
    <property type="match status" value="1"/>
</dbReference>
<dbReference type="InterPro" id="IPR000904">
    <property type="entry name" value="Sec7_dom"/>
</dbReference>
<dbReference type="SUPFAM" id="SSF48425">
    <property type="entry name" value="Sec7 domain"/>
    <property type="match status" value="1"/>
</dbReference>
<dbReference type="InterPro" id="IPR032691">
    <property type="entry name" value="Mon2/Sec7/BIG1-like_HUS"/>
</dbReference>
<organism evidence="10 11">
    <name type="scientific">Gossypium darwinii</name>
    <name type="common">Darwin's cotton</name>
    <name type="synonym">Gossypium barbadense var. darwinii</name>
    <dbReference type="NCBI Taxonomy" id="34276"/>
    <lineage>
        <taxon>Eukaryota</taxon>
        <taxon>Viridiplantae</taxon>
        <taxon>Streptophyta</taxon>
        <taxon>Embryophyta</taxon>
        <taxon>Tracheophyta</taxon>
        <taxon>Spermatophyta</taxon>
        <taxon>Magnoliopsida</taxon>
        <taxon>eudicotyledons</taxon>
        <taxon>Gunneridae</taxon>
        <taxon>Pentapetalae</taxon>
        <taxon>rosids</taxon>
        <taxon>malvids</taxon>
        <taxon>Malvales</taxon>
        <taxon>Malvaceae</taxon>
        <taxon>Malvoideae</taxon>
        <taxon>Gossypium</taxon>
    </lineage>
</organism>
<feature type="compositionally biased region" description="Polar residues" evidence="8">
    <location>
        <begin position="1306"/>
        <end position="1327"/>
    </location>
</feature>
<sequence length="1647" mass="183532">MEGYTLEGAEVELVLNPLRLAFETKNLKILEPALDCLHKLIAYDHLEGDPGLDGGKNVPLFTDILNMVCNCVDNSSTDSTILQVLKVLLTAVASTKFRVHGEPLLGIIRVCYNITLHSKSPITQATSKAMLTQMISILFRRMETDVVPTSSGSADHTEAASSSDHNDNGTTLGDALNWVKDTTFASIEELQKLAGGADLKGLEAALDNVVHVENGKKITRGIDLENMSLGKRDALLVFRTLCEMSKKEDTDDTKTQILSLELLQGLLEGVSHSFTKNFHLIDSVKAYLLSALLQASVSQSAVIFQYATGIFSVLLLRYRESLKGEIGVFIPLIILRSLDGSDFPVNQKMSVLRMLEKICKDPQMLVDVYVNYDCDHEAPNLFQRMVTALSKIAQVPQNADSNPVAANQTTSIKSSSLQCLVNILKSLIDWEKSKRQPERNRRGDRAPEEDLARESVETKGHESTMAAAISEFNRQPVKGIENLISNKLVENTPASVAQFLRNTLNLDKAMIGDYLGQQEEFPLAVMHAYVDSVTFSGMKFDTAIREFLKGFYLPGEAHKIDRIMEKFAERYCADNPGLFMNADIAYVLAYAVIMLNTDAHDPMVWPKMSKSDFIRMNNTYNPEEHAPIKLLEEIYDSIVKEEIKMRDEAAGTGKDSKQKPEGEERGHLVSILKLSLPKTKSSSDAKPQSEAIIKQTQAIIQNRAKRGIFYTAQEIELVRLMVEAVGWSLLATFSVTMEQSEDKPMVVLSMEGFSAGIYLTYALGMDTMRFAFVTSLIRFTFLHSPKEMRIKNVEALRTLFDLCDVEPDCLQDTWNAVLECVSRLEHITTTPAVAATVMHGLNQISKEAVLQALKEQAGKPAEQVFVNSEKLPSNSVVEFFTALCGVSAEELKQSPARIFSLQRAVEISYYNIARIRMVWARIWTVLANHFISAGSHADEKVAVYAIDSLRQLGMKYLEHAELTSFTFQNDILKPFVVLMRNSRSETIRSLIVDCIVQLIKSKVAGIKSGWKSVFMIFTAAADDDLESIIEKAFENVEQILLERFDQVVGDCFMDCINCLIRFANNKTSHHISLKAVALLRICENRLAEGRIPGGALKPTNVDAEYYWFPMLAGLSDLTSDLRPEVRSCALEVLFDLVNERGRKFSTPFWESIFHRVLFPIFDHVRHAGEESLFSAGDEWLRESSIHSLQLLCNLFNTFYKEVCFMLPPLLSLLLDCAKKTDQMVVSISLSALVHLIEVGGNQFSESDWDLLLKSIRDASYTTQPLELLNELGLENPMNPSIALGDLKVYTSGEVWQFDSTDNGKISPLASLSSGNNSSTRDTNASLSQDHHQESGLQSEGVPSPSDKAQKSAEAASLQRSQTIGQRIMGNMMDNIFLRSRSAKAKSGTSDIPAPSSPPKLPEAVEPEAKDEEESPLMTTVRGKCITQLILLGAIDGIQKRYWENLKEPQKIAIMDILLSLVEFAASYNSYSNLRTRMQHIPAERPPLNLLRQELAGTCIYLDVLHKTTSGFNDNNGQLLEPKSSQDTDVSSDNNGSELAEHSYEETKLEGIAEEKLVSFCAQVLRDTSDLQSTIGETSSMDIHRVLDLRSPVIVKVLKGMCFMNNKIFRNHLGVFYPLLTKLICCDQMDIRGALGDLFRVQLKALLP</sequence>
<dbReference type="GO" id="GO:0005829">
    <property type="term" value="C:cytosol"/>
    <property type="evidence" value="ECO:0007669"/>
    <property type="project" value="UniProtKB-SubCell"/>
</dbReference>
<keyword evidence="4" id="KW-0963">Cytoplasm</keyword>
<dbReference type="InterPro" id="IPR016024">
    <property type="entry name" value="ARM-type_fold"/>
</dbReference>
<evidence type="ECO:0000256" key="3">
    <source>
        <dbReference type="ARBA" id="ARBA00022448"/>
    </source>
</evidence>
<dbReference type="InterPro" id="IPR032817">
    <property type="entry name" value="Mon2_C"/>
</dbReference>
<dbReference type="PANTHER" id="PTHR10663">
    <property type="entry name" value="GUANYL-NUCLEOTIDE EXCHANGE FACTOR"/>
    <property type="match status" value="1"/>
</dbReference>
<proteinExistence type="predicted"/>
<feature type="region of interest" description="Disordered" evidence="8">
    <location>
        <begin position="1383"/>
        <end position="1416"/>
    </location>
</feature>
<dbReference type="Pfam" id="PF16206">
    <property type="entry name" value="Mon2_C"/>
    <property type="match status" value="1"/>
</dbReference>
<feature type="region of interest" description="Disordered" evidence="8">
    <location>
        <begin position="434"/>
        <end position="460"/>
    </location>
</feature>
<dbReference type="EMBL" id="CM017705">
    <property type="protein sequence ID" value="TYG66963.1"/>
    <property type="molecule type" value="Genomic_DNA"/>
</dbReference>
<protein>
    <recommendedName>
        <fullName evidence="9">SEC7 domain-containing protein</fullName>
    </recommendedName>
</protein>
<dbReference type="Pfam" id="PF16213">
    <property type="entry name" value="DCB"/>
    <property type="match status" value="1"/>
</dbReference>
<dbReference type="InterPro" id="IPR035999">
    <property type="entry name" value="Sec7_dom_sf"/>
</dbReference>
<keyword evidence="3" id="KW-0813">Transport</keyword>
<dbReference type="Pfam" id="PF12783">
    <property type="entry name" value="Sec7-like_HUS"/>
    <property type="match status" value="1"/>
</dbReference>
<evidence type="ECO:0000256" key="2">
    <source>
        <dbReference type="ARBA" id="ARBA00004514"/>
    </source>
</evidence>
<evidence type="ECO:0000313" key="11">
    <source>
        <dbReference type="Proteomes" id="UP000323506"/>
    </source>
</evidence>